<dbReference type="AlphaFoldDB" id="C5BBM3"/>
<reference evidence="3 4" key="2">
    <citation type="journal article" date="2012" name="J. Bacteriol.">
        <title>Genome Sequence of Edwardsiella ictaluri 93-146, a Strain Associated with a Natural Channel Catfish Outbreak of Enteric Septicemia of Catfish.</title>
        <authorList>
            <person name="Williams M.L."/>
            <person name="Gillaspy A.F."/>
            <person name="Dyer D.W."/>
            <person name="Thune R.L."/>
            <person name="Waldbieser G.C."/>
            <person name="Schuster S.C."/>
            <person name="Gipson J."/>
            <person name="Zaitshik J."/>
            <person name="Landry C."/>
            <person name="Banes M.M."/>
            <person name="Lawrence M.L."/>
        </authorList>
    </citation>
    <scope>NUCLEOTIDE SEQUENCE [LARGE SCALE GENOMIC DNA]</scope>
    <source>
        <strain evidence="3 4">93-146</strain>
    </source>
</reference>
<dbReference type="GO" id="GO:0003677">
    <property type="term" value="F:DNA binding"/>
    <property type="evidence" value="ECO:0007669"/>
    <property type="project" value="UniProtKB-KW"/>
</dbReference>
<evidence type="ECO:0000313" key="3">
    <source>
        <dbReference type="EMBL" id="ACR69194.1"/>
    </source>
</evidence>
<evidence type="ECO:0000256" key="1">
    <source>
        <dbReference type="ARBA" id="ARBA00023125"/>
    </source>
</evidence>
<dbReference type="InterPro" id="IPR010095">
    <property type="entry name" value="Cas12f1-like_TNB"/>
</dbReference>
<evidence type="ECO:0000259" key="2">
    <source>
        <dbReference type="Pfam" id="PF07282"/>
    </source>
</evidence>
<dbReference type="Proteomes" id="UP000001485">
    <property type="component" value="Chromosome"/>
</dbReference>
<feature type="domain" description="Cas12f1-like TNB" evidence="2">
    <location>
        <begin position="16"/>
        <end position="37"/>
    </location>
</feature>
<name>C5BBM3_EDWI9</name>
<sequence>MRLLWSYSERKPPVTKSFECLECGYTENADINGARNILAAGHAALACGEMAALGRSMKQEPTETTQIMV</sequence>
<dbReference type="Pfam" id="PF07282">
    <property type="entry name" value="Cas12f1-like_TNB"/>
    <property type="match status" value="1"/>
</dbReference>
<reference evidence="4" key="1">
    <citation type="submission" date="2009-03" db="EMBL/GenBank/DDBJ databases">
        <title>Complete genome sequence of Edwardsiella ictaluri 93-146.</title>
        <authorList>
            <person name="Williams M.L."/>
            <person name="Gillaspy A.F."/>
            <person name="Dyer D.W."/>
            <person name="Thune R.L."/>
            <person name="Waldbieser G.C."/>
            <person name="Schuster S.C."/>
            <person name="Gipson J."/>
            <person name="Zaitshik J."/>
            <person name="Landry C."/>
            <person name="Lawrence M.L."/>
        </authorList>
    </citation>
    <scope>NUCLEOTIDE SEQUENCE [LARGE SCALE GENOMIC DNA]</scope>
    <source>
        <strain evidence="4">93-146</strain>
    </source>
</reference>
<gene>
    <name evidence="3" type="ordered locus">NT01EI_2018</name>
</gene>
<accession>C5BBM3</accession>
<keyword evidence="1" id="KW-0238">DNA-binding</keyword>
<dbReference type="KEGG" id="eic:NT01EI_2018"/>
<dbReference type="EMBL" id="CP001600">
    <property type="protein sequence ID" value="ACR69194.1"/>
    <property type="molecule type" value="Genomic_DNA"/>
</dbReference>
<proteinExistence type="predicted"/>
<dbReference type="HOGENOM" id="CLU_203795_0_0_6"/>
<organism evidence="3 4">
    <name type="scientific">Edwardsiella ictaluri (strain 93-146)</name>
    <dbReference type="NCBI Taxonomy" id="634503"/>
    <lineage>
        <taxon>Bacteria</taxon>
        <taxon>Pseudomonadati</taxon>
        <taxon>Pseudomonadota</taxon>
        <taxon>Gammaproteobacteria</taxon>
        <taxon>Enterobacterales</taxon>
        <taxon>Hafniaceae</taxon>
        <taxon>Edwardsiella</taxon>
    </lineage>
</organism>
<protein>
    <recommendedName>
        <fullName evidence="2">Cas12f1-like TNB domain-containing protein</fullName>
    </recommendedName>
</protein>
<evidence type="ECO:0000313" key="4">
    <source>
        <dbReference type="Proteomes" id="UP000001485"/>
    </source>
</evidence>